<evidence type="ECO:0000256" key="1">
    <source>
        <dbReference type="SAM" id="MobiDB-lite"/>
    </source>
</evidence>
<organism evidence="2 3">
    <name type="scientific">Ditylenchus dipsaci</name>
    <dbReference type="NCBI Taxonomy" id="166011"/>
    <lineage>
        <taxon>Eukaryota</taxon>
        <taxon>Metazoa</taxon>
        <taxon>Ecdysozoa</taxon>
        <taxon>Nematoda</taxon>
        <taxon>Chromadorea</taxon>
        <taxon>Rhabditida</taxon>
        <taxon>Tylenchina</taxon>
        <taxon>Tylenchomorpha</taxon>
        <taxon>Sphaerularioidea</taxon>
        <taxon>Anguinidae</taxon>
        <taxon>Anguininae</taxon>
        <taxon>Ditylenchus</taxon>
    </lineage>
</organism>
<dbReference type="Proteomes" id="UP000887574">
    <property type="component" value="Unplaced"/>
</dbReference>
<reference evidence="3" key="1">
    <citation type="submission" date="2022-11" db="UniProtKB">
        <authorList>
            <consortium name="WormBaseParasite"/>
        </authorList>
    </citation>
    <scope>IDENTIFICATION</scope>
</reference>
<evidence type="ECO:0000313" key="3">
    <source>
        <dbReference type="WBParaSite" id="jg7644"/>
    </source>
</evidence>
<evidence type="ECO:0000313" key="2">
    <source>
        <dbReference type="Proteomes" id="UP000887574"/>
    </source>
</evidence>
<sequence>MAERDAEKMAATSDSALQNLRMRRQETSLLKIQKYEQIADKLISGDLTVDDRAALQHEYRIIKNQLNYHLVPLKMNTSNMVSWNSQILQQKRNYCIPNDLEFGKTFVRETKQAYFSRLPDIANTESTNSIAAESQSDYGTNSGNEESSEPFTDCLQSAN</sequence>
<dbReference type="AlphaFoldDB" id="A0A915EKB0"/>
<feature type="region of interest" description="Disordered" evidence="1">
    <location>
        <begin position="131"/>
        <end position="159"/>
    </location>
</feature>
<feature type="compositionally biased region" description="Polar residues" evidence="1">
    <location>
        <begin position="131"/>
        <end position="145"/>
    </location>
</feature>
<dbReference type="WBParaSite" id="jg7644">
    <property type="protein sequence ID" value="jg7644"/>
    <property type="gene ID" value="jg7644"/>
</dbReference>
<accession>A0A915EKB0</accession>
<keyword evidence="2" id="KW-1185">Reference proteome</keyword>
<proteinExistence type="predicted"/>
<protein>
    <submittedName>
        <fullName evidence="3">Uncharacterized protein</fullName>
    </submittedName>
</protein>
<name>A0A915EKB0_9BILA</name>